<evidence type="ECO:0000256" key="1">
    <source>
        <dbReference type="SAM" id="MobiDB-lite"/>
    </source>
</evidence>
<keyword evidence="2" id="KW-0812">Transmembrane</keyword>
<proteinExistence type="predicted"/>
<feature type="transmembrane region" description="Helical" evidence="2">
    <location>
        <begin position="12"/>
        <end position="31"/>
    </location>
</feature>
<reference evidence="3 4" key="1">
    <citation type="journal article" date="2019" name="Appl. Microbiol. Biotechnol.">
        <title>Genome sequence of Isaria javanica and comparative genome analysis insights into family S53 peptidase evolution in fungal entomopathogens.</title>
        <authorList>
            <person name="Lin R."/>
            <person name="Zhang X."/>
            <person name="Xin B."/>
            <person name="Zou M."/>
            <person name="Gao Y."/>
            <person name="Qin F."/>
            <person name="Hu Q."/>
            <person name="Xie B."/>
            <person name="Cheng X."/>
        </authorList>
    </citation>
    <scope>NUCLEOTIDE SEQUENCE [LARGE SCALE GENOMIC DNA]</scope>
    <source>
        <strain evidence="3 4">IJ1G</strain>
    </source>
</reference>
<name>A0A545UNU0_9HYPO</name>
<evidence type="ECO:0000313" key="4">
    <source>
        <dbReference type="Proteomes" id="UP000315783"/>
    </source>
</evidence>
<keyword evidence="2" id="KW-0472">Membrane</keyword>
<sequence length="77" mass="8318">MAVRDQGVSVRFVWPTLISYALILSTGDSGLRILRGRIHRAGHGGPRRATAQSTSLSPVSTASTAASTLSHQFYEEY</sequence>
<feature type="region of interest" description="Disordered" evidence="1">
    <location>
        <begin position="41"/>
        <end position="63"/>
    </location>
</feature>
<gene>
    <name evidence="3" type="ORF">IF1G_10017</name>
</gene>
<keyword evidence="2" id="KW-1133">Transmembrane helix</keyword>
<dbReference type="Proteomes" id="UP000315783">
    <property type="component" value="Unassembled WGS sequence"/>
</dbReference>
<organism evidence="3 4">
    <name type="scientific">Cordyceps javanica</name>
    <dbReference type="NCBI Taxonomy" id="43265"/>
    <lineage>
        <taxon>Eukaryota</taxon>
        <taxon>Fungi</taxon>
        <taxon>Dikarya</taxon>
        <taxon>Ascomycota</taxon>
        <taxon>Pezizomycotina</taxon>
        <taxon>Sordariomycetes</taxon>
        <taxon>Hypocreomycetidae</taxon>
        <taxon>Hypocreales</taxon>
        <taxon>Cordycipitaceae</taxon>
        <taxon>Cordyceps</taxon>
    </lineage>
</organism>
<protein>
    <submittedName>
        <fullName evidence="3">Uncharacterized protein</fullName>
    </submittedName>
</protein>
<comment type="caution">
    <text evidence="3">The sequence shown here is derived from an EMBL/GenBank/DDBJ whole genome shotgun (WGS) entry which is preliminary data.</text>
</comment>
<dbReference type="AlphaFoldDB" id="A0A545UNU0"/>
<feature type="compositionally biased region" description="Low complexity" evidence="1">
    <location>
        <begin position="53"/>
        <end position="63"/>
    </location>
</feature>
<evidence type="ECO:0000313" key="3">
    <source>
        <dbReference type="EMBL" id="TQV91136.1"/>
    </source>
</evidence>
<keyword evidence="4" id="KW-1185">Reference proteome</keyword>
<dbReference type="EMBL" id="SPUK01000020">
    <property type="protein sequence ID" value="TQV91136.1"/>
    <property type="molecule type" value="Genomic_DNA"/>
</dbReference>
<evidence type="ECO:0000256" key="2">
    <source>
        <dbReference type="SAM" id="Phobius"/>
    </source>
</evidence>
<accession>A0A545UNU0</accession>